<comment type="caution">
    <text evidence="1">The sequence shown here is derived from an EMBL/GenBank/DDBJ whole genome shotgun (WGS) entry which is preliminary data.</text>
</comment>
<organism evidence="1 2">
    <name type="scientific">Filobasidium floriforme</name>
    <dbReference type="NCBI Taxonomy" id="5210"/>
    <lineage>
        <taxon>Eukaryota</taxon>
        <taxon>Fungi</taxon>
        <taxon>Dikarya</taxon>
        <taxon>Basidiomycota</taxon>
        <taxon>Agaricomycotina</taxon>
        <taxon>Tremellomycetes</taxon>
        <taxon>Filobasidiales</taxon>
        <taxon>Filobasidiaceae</taxon>
        <taxon>Filobasidium</taxon>
    </lineage>
</organism>
<sequence>MYFLTLLRPQTPVEESCRFTARKMGAFFSQQGVVNQRSGHSFASYRSYHGQRLVGGHVNVFSGQYTRRALQAMLKVVTGE</sequence>
<proteinExistence type="predicted"/>
<keyword evidence="2" id="KW-1185">Reference proteome</keyword>
<dbReference type="EMBL" id="JABELV010000035">
    <property type="protein sequence ID" value="KAG7562276.1"/>
    <property type="molecule type" value="Genomic_DNA"/>
</dbReference>
<accession>A0A8K0NRG1</accession>
<reference evidence="1" key="1">
    <citation type="submission" date="2020-04" db="EMBL/GenBank/DDBJ databases">
        <title>Analysis of mating type loci in Filobasidium floriforme.</title>
        <authorList>
            <person name="Nowrousian M."/>
        </authorList>
    </citation>
    <scope>NUCLEOTIDE SEQUENCE</scope>
    <source>
        <strain evidence="1">CBS 6242</strain>
    </source>
</reference>
<dbReference type="AlphaFoldDB" id="A0A8K0NRG1"/>
<name>A0A8K0NRG1_9TREE</name>
<evidence type="ECO:0000313" key="2">
    <source>
        <dbReference type="Proteomes" id="UP000812966"/>
    </source>
</evidence>
<protein>
    <submittedName>
        <fullName evidence="1">Uncharacterized protein</fullName>
    </submittedName>
</protein>
<gene>
    <name evidence="1" type="ORF">FFLO_02264</name>
</gene>
<dbReference type="Proteomes" id="UP000812966">
    <property type="component" value="Unassembled WGS sequence"/>
</dbReference>
<evidence type="ECO:0000313" key="1">
    <source>
        <dbReference type="EMBL" id="KAG7562276.1"/>
    </source>
</evidence>